<dbReference type="PANTHER" id="PTHR10075:SF14">
    <property type="entry name" value="CELL ADHESION MOLECULE DSCAM2-RELATED"/>
    <property type="match status" value="1"/>
</dbReference>
<dbReference type="InterPro" id="IPR036397">
    <property type="entry name" value="RNaseH_sf"/>
</dbReference>
<keyword evidence="4" id="KW-1185">Reference proteome</keyword>
<sequence length="364" mass="40345">MQVLNSWCKDDSEKGQESAQNYMEEFVNDLKRAVTTVSNITVIPPSIKDGPKLVTTFTNKPATLDCIATGIPSPRISWRKDGAILDGNSERCFILGSGSLNFLLTDIKDSGHYVCLATNAAGSSQRKTELLVLGNFLAFGKMGQKRDLTGSEKSKIVSCLAEGCSRVEIAKYLNCDHRTIKLSMANSQQGRKKRVGQKRRKITAHELRKIKGEAAKMPLATSFAIFLSCNVTGVSKSTRCAILRDMAKVLWTDEMRVTLHGPDGWARGWISKGQRAPLRRRRQQGGGGVLVWAGIKDELVGPFRVEDGVKLNSQTYCQFTASGTGRSRYRSRKTSFSCRTMLHLMHPTTPQRGWPVKVSKKKTK</sequence>
<comment type="caution">
    <text evidence="3">The sequence shown here is derived from an EMBL/GenBank/DDBJ whole genome shotgun (WGS) entry which is preliminary data.</text>
</comment>
<dbReference type="InterPro" id="IPR003599">
    <property type="entry name" value="Ig_sub"/>
</dbReference>
<dbReference type="Gene3D" id="2.60.40.10">
    <property type="entry name" value="Immunoglobulins"/>
    <property type="match status" value="1"/>
</dbReference>
<gene>
    <name evidence="3" type="ORF">RIMI_LOCUS656677</name>
</gene>
<dbReference type="PROSITE" id="PS50835">
    <property type="entry name" value="IG_LIKE"/>
    <property type="match status" value="1"/>
</dbReference>
<evidence type="ECO:0000313" key="3">
    <source>
        <dbReference type="EMBL" id="CAJ0917988.1"/>
    </source>
</evidence>
<name>A0ABN9KR14_9NEOB</name>
<dbReference type="InterPro" id="IPR003598">
    <property type="entry name" value="Ig_sub2"/>
</dbReference>
<reference evidence="3" key="1">
    <citation type="submission" date="2023-07" db="EMBL/GenBank/DDBJ databases">
        <authorList>
            <person name="Stuckert A."/>
        </authorList>
    </citation>
    <scope>NUCLEOTIDE SEQUENCE</scope>
</reference>
<organism evidence="3 4">
    <name type="scientific">Ranitomeya imitator</name>
    <name type="common">mimic poison frog</name>
    <dbReference type="NCBI Taxonomy" id="111125"/>
    <lineage>
        <taxon>Eukaryota</taxon>
        <taxon>Metazoa</taxon>
        <taxon>Chordata</taxon>
        <taxon>Craniata</taxon>
        <taxon>Vertebrata</taxon>
        <taxon>Euteleostomi</taxon>
        <taxon>Amphibia</taxon>
        <taxon>Batrachia</taxon>
        <taxon>Anura</taxon>
        <taxon>Neobatrachia</taxon>
        <taxon>Hyloidea</taxon>
        <taxon>Dendrobatidae</taxon>
        <taxon>Dendrobatinae</taxon>
        <taxon>Ranitomeya</taxon>
    </lineage>
</organism>
<evidence type="ECO:0000256" key="1">
    <source>
        <dbReference type="ARBA" id="ARBA00023319"/>
    </source>
</evidence>
<dbReference type="PANTHER" id="PTHR10075">
    <property type="entry name" value="BASIGIN RELATED"/>
    <property type="match status" value="1"/>
</dbReference>
<dbReference type="SUPFAM" id="SSF48726">
    <property type="entry name" value="Immunoglobulin"/>
    <property type="match status" value="1"/>
</dbReference>
<dbReference type="InterPro" id="IPR013783">
    <property type="entry name" value="Ig-like_fold"/>
</dbReference>
<dbReference type="Gene3D" id="3.30.420.10">
    <property type="entry name" value="Ribonuclease H-like superfamily/Ribonuclease H"/>
    <property type="match status" value="1"/>
</dbReference>
<feature type="domain" description="Ig-like" evidence="2">
    <location>
        <begin position="45"/>
        <end position="131"/>
    </location>
</feature>
<dbReference type="InterPro" id="IPR007110">
    <property type="entry name" value="Ig-like_dom"/>
</dbReference>
<dbReference type="Pfam" id="PF13927">
    <property type="entry name" value="Ig_3"/>
    <property type="match status" value="1"/>
</dbReference>
<dbReference type="Proteomes" id="UP001176940">
    <property type="component" value="Unassembled WGS sequence"/>
</dbReference>
<keyword evidence="1" id="KW-0393">Immunoglobulin domain</keyword>
<evidence type="ECO:0000259" key="2">
    <source>
        <dbReference type="PROSITE" id="PS50835"/>
    </source>
</evidence>
<accession>A0ABN9KR14</accession>
<protein>
    <recommendedName>
        <fullName evidence="2">Ig-like domain-containing protein</fullName>
    </recommendedName>
</protein>
<dbReference type="EMBL" id="CAUEEQ010000803">
    <property type="protein sequence ID" value="CAJ0917988.1"/>
    <property type="molecule type" value="Genomic_DNA"/>
</dbReference>
<dbReference type="SMART" id="SM00409">
    <property type="entry name" value="IG"/>
    <property type="match status" value="1"/>
</dbReference>
<dbReference type="SMART" id="SM00408">
    <property type="entry name" value="IGc2"/>
    <property type="match status" value="1"/>
</dbReference>
<proteinExistence type="predicted"/>
<evidence type="ECO:0000313" key="4">
    <source>
        <dbReference type="Proteomes" id="UP001176940"/>
    </source>
</evidence>
<dbReference type="InterPro" id="IPR036179">
    <property type="entry name" value="Ig-like_dom_sf"/>
</dbReference>